<feature type="repeat" description="TPR" evidence="6">
    <location>
        <begin position="294"/>
        <end position="327"/>
    </location>
</feature>
<evidence type="ECO:0000313" key="10">
    <source>
        <dbReference type="Proteomes" id="UP000326759"/>
    </source>
</evidence>
<name>A0A5N5TKM7_9CRUS</name>
<dbReference type="AlphaFoldDB" id="A0A5N5TKM7"/>
<sequence>MSVQLLAKGQLHDALSHLHAAIDGDPNNYLSYYRRATVYLALGRSRMGLQDLDSTIKLKPDFTAARVQKASVLVKLGRLDEAYIELEKVLQKDPSNEEANTLLRTHNMLKEKYIYAHNNFQSKHYNEVLSVLKDIIEASPWDSSMREMRCETFKAMGDTMSAIVELRTITKLTQDNTGGFLQLASLYYEVGDVDQALSEVRECLKLDPDHKECFSLYKRVKKIAKFTKDAQEYANNKEYTECVSSAKKIIKEEPNEMKIRFIGFDKLCQCEGEAGNPNLAIIACNEALKINDEARIYCDRAEAHILNEDYDSAINDFKAALNKDSNLQRANQGLEKAQKLKKQAGKRDYYKILGVKRNASKREITKAYRSLAQKWHPDHYEGEDKEKAEKMFIDIAAAKEVLTDDEKRAKFDNGEDPLDPEQNHGFGEHGFNPFQHFHFRPRGGFPGGGFPGGDGPFHFKFQFN</sequence>
<dbReference type="Pfam" id="PF13181">
    <property type="entry name" value="TPR_8"/>
    <property type="match status" value="2"/>
</dbReference>
<evidence type="ECO:0000256" key="1">
    <source>
        <dbReference type="ARBA" id="ARBA00004319"/>
    </source>
</evidence>
<dbReference type="FunFam" id="1.25.40.10:FF:000224">
    <property type="entry name" value="DnaJ and TPR domain protein"/>
    <property type="match status" value="1"/>
</dbReference>
<feature type="domain" description="J" evidence="8">
    <location>
        <begin position="348"/>
        <end position="415"/>
    </location>
</feature>
<dbReference type="Proteomes" id="UP000326759">
    <property type="component" value="Unassembled WGS sequence"/>
</dbReference>
<keyword evidence="3" id="KW-0677">Repeat</keyword>
<evidence type="ECO:0000256" key="5">
    <source>
        <dbReference type="ARBA" id="ARBA00022824"/>
    </source>
</evidence>
<dbReference type="Pfam" id="PF00226">
    <property type="entry name" value="DnaJ"/>
    <property type="match status" value="1"/>
</dbReference>
<dbReference type="Pfam" id="PF13432">
    <property type="entry name" value="TPR_16"/>
    <property type="match status" value="1"/>
</dbReference>
<dbReference type="PROSITE" id="PS50005">
    <property type="entry name" value="TPR"/>
    <property type="match status" value="3"/>
</dbReference>
<feature type="repeat" description="TPR" evidence="6">
    <location>
        <begin position="63"/>
        <end position="96"/>
    </location>
</feature>
<dbReference type="SMART" id="SM00271">
    <property type="entry name" value="DnaJ"/>
    <property type="match status" value="1"/>
</dbReference>
<dbReference type="PRINTS" id="PR00625">
    <property type="entry name" value="JDOMAIN"/>
</dbReference>
<dbReference type="CDD" id="cd06257">
    <property type="entry name" value="DnaJ"/>
    <property type="match status" value="1"/>
</dbReference>
<reference evidence="9 10" key="1">
    <citation type="journal article" date="2019" name="PLoS Biol.">
        <title>Sex chromosomes control vertical transmission of feminizing Wolbachia symbionts in an isopod.</title>
        <authorList>
            <person name="Becking T."/>
            <person name="Chebbi M.A."/>
            <person name="Giraud I."/>
            <person name="Moumen B."/>
            <person name="Laverre T."/>
            <person name="Caubet Y."/>
            <person name="Peccoud J."/>
            <person name="Gilbert C."/>
            <person name="Cordaux R."/>
        </authorList>
    </citation>
    <scope>NUCLEOTIDE SEQUENCE [LARGE SCALE GENOMIC DNA]</scope>
    <source>
        <strain evidence="9">ANa2</strain>
        <tissue evidence="9">Whole body excluding digestive tract and cuticle</tissue>
    </source>
</reference>
<evidence type="ECO:0000256" key="3">
    <source>
        <dbReference type="ARBA" id="ARBA00022737"/>
    </source>
</evidence>
<dbReference type="Gene3D" id="1.10.287.110">
    <property type="entry name" value="DnaJ domain"/>
    <property type="match status" value="1"/>
</dbReference>
<evidence type="ECO:0000256" key="6">
    <source>
        <dbReference type="PROSITE-ProRule" id="PRU00339"/>
    </source>
</evidence>
<dbReference type="GO" id="GO:0034975">
    <property type="term" value="P:protein folding in endoplasmic reticulum"/>
    <property type="evidence" value="ECO:0007669"/>
    <property type="project" value="TreeGrafter"/>
</dbReference>
<evidence type="ECO:0000256" key="4">
    <source>
        <dbReference type="ARBA" id="ARBA00022803"/>
    </source>
</evidence>
<keyword evidence="2" id="KW-0732">Signal</keyword>
<proteinExistence type="predicted"/>
<evidence type="ECO:0000259" key="8">
    <source>
        <dbReference type="PROSITE" id="PS50076"/>
    </source>
</evidence>
<gene>
    <name evidence="9" type="primary">DNAJC3</name>
    <name evidence="9" type="ORF">Anas_04150</name>
</gene>
<dbReference type="PANTHER" id="PTHR44140">
    <property type="entry name" value="LD25575P"/>
    <property type="match status" value="1"/>
</dbReference>
<keyword evidence="5" id="KW-0256">Endoplasmic reticulum</keyword>
<dbReference type="InterPro" id="IPR051727">
    <property type="entry name" value="DnaJ_C3_Co-chaperones"/>
</dbReference>
<dbReference type="GO" id="GO:0051087">
    <property type="term" value="F:protein-folding chaperone binding"/>
    <property type="evidence" value="ECO:0007669"/>
    <property type="project" value="TreeGrafter"/>
</dbReference>
<dbReference type="Gene3D" id="1.25.40.10">
    <property type="entry name" value="Tetratricopeptide repeat domain"/>
    <property type="match status" value="1"/>
</dbReference>
<dbReference type="GO" id="GO:0005788">
    <property type="term" value="C:endoplasmic reticulum lumen"/>
    <property type="evidence" value="ECO:0007669"/>
    <property type="project" value="UniProtKB-SubCell"/>
</dbReference>
<dbReference type="EMBL" id="SEYY01000689">
    <property type="protein sequence ID" value="KAB7506723.1"/>
    <property type="molecule type" value="Genomic_DNA"/>
</dbReference>
<dbReference type="OrthoDB" id="1726119at2759"/>
<evidence type="ECO:0000313" key="9">
    <source>
        <dbReference type="EMBL" id="KAB7506723.1"/>
    </source>
</evidence>
<feature type="repeat" description="TPR" evidence="6">
    <location>
        <begin position="177"/>
        <end position="210"/>
    </location>
</feature>
<dbReference type="PANTHER" id="PTHR44140:SF2">
    <property type="entry name" value="LD25575P"/>
    <property type="match status" value="1"/>
</dbReference>
<feature type="region of interest" description="Disordered" evidence="7">
    <location>
        <begin position="406"/>
        <end position="432"/>
    </location>
</feature>
<dbReference type="InterPro" id="IPR001623">
    <property type="entry name" value="DnaJ_domain"/>
</dbReference>
<keyword evidence="10" id="KW-1185">Reference proteome</keyword>
<comment type="subcellular location">
    <subcellularLocation>
        <location evidence="1">Endoplasmic reticulum lumen</location>
    </subcellularLocation>
</comment>
<dbReference type="SMART" id="SM00028">
    <property type="entry name" value="TPR"/>
    <property type="match status" value="5"/>
</dbReference>
<organism evidence="9 10">
    <name type="scientific">Armadillidium nasatum</name>
    <dbReference type="NCBI Taxonomy" id="96803"/>
    <lineage>
        <taxon>Eukaryota</taxon>
        <taxon>Metazoa</taxon>
        <taxon>Ecdysozoa</taxon>
        <taxon>Arthropoda</taxon>
        <taxon>Crustacea</taxon>
        <taxon>Multicrustacea</taxon>
        <taxon>Malacostraca</taxon>
        <taxon>Eumalacostraca</taxon>
        <taxon>Peracarida</taxon>
        <taxon>Isopoda</taxon>
        <taxon>Oniscidea</taxon>
        <taxon>Crinocheta</taxon>
        <taxon>Armadillidiidae</taxon>
        <taxon>Armadillidium</taxon>
    </lineage>
</organism>
<accession>A0A5N5TKM7</accession>
<protein>
    <submittedName>
        <fullName evidence="9">DnaJ-like protein subfamily C member 3</fullName>
    </submittedName>
</protein>
<comment type="caution">
    <text evidence="9">The sequence shown here is derived from an EMBL/GenBank/DDBJ whole genome shotgun (WGS) entry which is preliminary data.</text>
</comment>
<dbReference type="InterPro" id="IPR019734">
    <property type="entry name" value="TPR_rpt"/>
</dbReference>
<dbReference type="InterPro" id="IPR036869">
    <property type="entry name" value="J_dom_sf"/>
</dbReference>
<keyword evidence="4 6" id="KW-0802">TPR repeat</keyword>
<dbReference type="PROSITE" id="PS50076">
    <property type="entry name" value="DNAJ_2"/>
    <property type="match status" value="1"/>
</dbReference>
<dbReference type="InterPro" id="IPR011990">
    <property type="entry name" value="TPR-like_helical_dom_sf"/>
</dbReference>
<dbReference type="SUPFAM" id="SSF46565">
    <property type="entry name" value="Chaperone J-domain"/>
    <property type="match status" value="1"/>
</dbReference>
<dbReference type="GO" id="GO:0051787">
    <property type="term" value="F:misfolded protein binding"/>
    <property type="evidence" value="ECO:0007669"/>
    <property type="project" value="TreeGrafter"/>
</dbReference>
<dbReference type="SUPFAM" id="SSF48452">
    <property type="entry name" value="TPR-like"/>
    <property type="match status" value="2"/>
</dbReference>
<evidence type="ECO:0000256" key="7">
    <source>
        <dbReference type="SAM" id="MobiDB-lite"/>
    </source>
</evidence>
<evidence type="ECO:0000256" key="2">
    <source>
        <dbReference type="ARBA" id="ARBA00022729"/>
    </source>
</evidence>